<accession>A0ABX2Q6K1</accession>
<dbReference type="InterPro" id="IPR001611">
    <property type="entry name" value="Leu-rich_rpt"/>
</dbReference>
<gene>
    <name evidence="3" type="ORF">HW556_17085</name>
</gene>
<dbReference type="PROSITE" id="PS51450">
    <property type="entry name" value="LRR"/>
    <property type="match status" value="1"/>
</dbReference>
<dbReference type="InterPro" id="IPR032675">
    <property type="entry name" value="LRR_dom_sf"/>
</dbReference>
<evidence type="ECO:0000256" key="2">
    <source>
        <dbReference type="ARBA" id="ARBA00022737"/>
    </source>
</evidence>
<dbReference type="Gene3D" id="3.80.10.10">
    <property type="entry name" value="Ribonuclease Inhibitor"/>
    <property type="match status" value="1"/>
</dbReference>
<keyword evidence="1" id="KW-0433">Leucine-rich repeat</keyword>
<dbReference type="RefSeq" id="WP_176901334.1">
    <property type="nucleotide sequence ID" value="NZ_JABKAV010000090.1"/>
</dbReference>
<dbReference type="EMBL" id="JABKAV010000090">
    <property type="protein sequence ID" value="NVO86602.1"/>
    <property type="molecule type" value="Genomic_DNA"/>
</dbReference>
<proteinExistence type="predicted"/>
<dbReference type="Proteomes" id="UP000626554">
    <property type="component" value="Unassembled WGS sequence"/>
</dbReference>
<keyword evidence="4" id="KW-1185">Reference proteome</keyword>
<evidence type="ECO:0000313" key="3">
    <source>
        <dbReference type="EMBL" id="NVO86602.1"/>
    </source>
</evidence>
<evidence type="ECO:0000313" key="4">
    <source>
        <dbReference type="Proteomes" id="UP000626554"/>
    </source>
</evidence>
<dbReference type="SMART" id="SM00369">
    <property type="entry name" value="LRR_TYP"/>
    <property type="match status" value="2"/>
</dbReference>
<sequence>MKGGMVVDKHFFENLDSAAAHPRSVKTLFLSRQGIATLPTSIQQLTNLEMLIVSGNPHLNVADLIYKIKDLRKLKRLDLSACKLDSLPVQVGLLQHVAVLNLSNNHLTSLPNSIRDMHSLREVVFCQYEEEFRQWPREEKLRAVALVPHGHVILLDCFGGVHGRYRLGKLRVKVTEHKLWQ</sequence>
<name>A0ABX2Q6K1_9BACT</name>
<protein>
    <submittedName>
        <fullName evidence="3">Leucine-rich repeat domain-containing protein</fullName>
    </submittedName>
</protein>
<evidence type="ECO:0000256" key="1">
    <source>
        <dbReference type="ARBA" id="ARBA00022614"/>
    </source>
</evidence>
<dbReference type="PANTHER" id="PTHR48051:SF39">
    <property type="entry name" value="P53-INDUCED DEATH DOMAIN PROTEIN 1"/>
    <property type="match status" value="1"/>
</dbReference>
<dbReference type="InterPro" id="IPR003591">
    <property type="entry name" value="Leu-rich_rpt_typical-subtyp"/>
</dbReference>
<dbReference type="InterPro" id="IPR050216">
    <property type="entry name" value="LRR_domain-containing"/>
</dbReference>
<organism evidence="3 4">
    <name type="scientific">Hymenobacter terrestris</name>
    <dbReference type="NCBI Taxonomy" id="2748310"/>
    <lineage>
        <taxon>Bacteria</taxon>
        <taxon>Pseudomonadati</taxon>
        <taxon>Bacteroidota</taxon>
        <taxon>Cytophagia</taxon>
        <taxon>Cytophagales</taxon>
        <taxon>Hymenobacteraceae</taxon>
        <taxon>Hymenobacter</taxon>
    </lineage>
</organism>
<reference evidence="3 4" key="1">
    <citation type="submission" date="2020-05" db="EMBL/GenBank/DDBJ databases">
        <title>Hymenobacter terrestris sp. nov. and Hymenobacter lapidiphilus sp. nov., isolated from regoliths in Antarctica.</title>
        <authorList>
            <person name="Sedlacek I."/>
            <person name="Pantucek R."/>
            <person name="Zeman M."/>
            <person name="Holochova P."/>
            <person name="Kralova S."/>
            <person name="Stankova E."/>
            <person name="Sedo O."/>
            <person name="Micenkova L."/>
            <person name="Svec P."/>
            <person name="Gupta V."/>
            <person name="Sood U."/>
            <person name="Korpole U.S."/>
            <person name="Lal R."/>
        </authorList>
    </citation>
    <scope>NUCLEOTIDE SEQUENCE [LARGE SCALE GENOMIC DNA]</scope>
    <source>
        <strain evidence="3 4">P5252</strain>
    </source>
</reference>
<dbReference type="SUPFAM" id="SSF52058">
    <property type="entry name" value="L domain-like"/>
    <property type="match status" value="1"/>
</dbReference>
<comment type="caution">
    <text evidence="3">The sequence shown here is derived from an EMBL/GenBank/DDBJ whole genome shotgun (WGS) entry which is preliminary data.</text>
</comment>
<dbReference type="PANTHER" id="PTHR48051">
    <property type="match status" value="1"/>
</dbReference>
<dbReference type="Pfam" id="PF13855">
    <property type="entry name" value="LRR_8"/>
    <property type="match status" value="1"/>
</dbReference>
<keyword evidence="2" id="KW-0677">Repeat</keyword>